<proteinExistence type="predicted"/>
<dbReference type="InterPro" id="IPR009078">
    <property type="entry name" value="Ferritin-like_SF"/>
</dbReference>
<comment type="caution">
    <text evidence="2">The sequence shown here is derived from an EMBL/GenBank/DDBJ whole genome shotgun (WGS) entry which is preliminary data.</text>
</comment>
<dbReference type="InterPro" id="IPR012347">
    <property type="entry name" value="Ferritin-like"/>
</dbReference>
<dbReference type="Pfam" id="PF14530">
    <property type="entry name" value="DUF4439"/>
    <property type="match status" value="1"/>
</dbReference>
<feature type="domain" description="DUF4439" evidence="1">
    <location>
        <begin position="5"/>
        <end position="137"/>
    </location>
</feature>
<dbReference type="RefSeq" id="WP_307198590.1">
    <property type="nucleotide sequence ID" value="NZ_JAUTAN010000001.1"/>
</dbReference>
<name>A0AAJ1U4R2_9ACTN</name>
<evidence type="ECO:0000313" key="3">
    <source>
        <dbReference type="Proteomes" id="UP001239215"/>
    </source>
</evidence>
<accession>A0AAJ1U4R2</accession>
<evidence type="ECO:0000259" key="1">
    <source>
        <dbReference type="Pfam" id="PF14530"/>
    </source>
</evidence>
<reference evidence="2" key="1">
    <citation type="submission" date="2023-07" db="EMBL/GenBank/DDBJ databases">
        <title>Functional and genomic diversity of the sorghum phyllosphere microbiome.</title>
        <authorList>
            <person name="Shade A."/>
        </authorList>
    </citation>
    <scope>NUCLEOTIDE SEQUENCE</scope>
    <source>
        <strain evidence="2">SORGH_AS_1067</strain>
    </source>
</reference>
<dbReference type="SUPFAM" id="SSF47240">
    <property type="entry name" value="Ferritin-like"/>
    <property type="match status" value="1"/>
</dbReference>
<protein>
    <submittedName>
        <fullName evidence="2">Rubrerythrin</fullName>
    </submittedName>
</protein>
<dbReference type="Proteomes" id="UP001239215">
    <property type="component" value="Unassembled WGS sequence"/>
</dbReference>
<dbReference type="InterPro" id="IPR029447">
    <property type="entry name" value="DUF4439"/>
</dbReference>
<dbReference type="Gene3D" id="1.20.1260.10">
    <property type="match status" value="1"/>
</dbReference>
<evidence type="ECO:0000313" key="2">
    <source>
        <dbReference type="EMBL" id="MDQ1103152.1"/>
    </source>
</evidence>
<organism evidence="2 3">
    <name type="scientific">Nocardioides zeae</name>
    <dbReference type="NCBI Taxonomy" id="1457234"/>
    <lineage>
        <taxon>Bacteria</taxon>
        <taxon>Bacillati</taxon>
        <taxon>Actinomycetota</taxon>
        <taxon>Actinomycetes</taxon>
        <taxon>Propionibacteriales</taxon>
        <taxon>Nocardioidaceae</taxon>
        <taxon>Nocardioides</taxon>
    </lineage>
</organism>
<gene>
    <name evidence="2" type="ORF">QE405_000436</name>
</gene>
<sequence length="138" mass="14000">MTTEALQTALEAEHAAVWLYALLGARVSASTEAELHTALTSAYVAHRARRDTLSALVLDDGAEPVAAAASYVAPTPLTTSDEVRAAAATAEGDAAATYGFLVASTSGERRRTAVAALRDAAVRGLGFGGVAEDLPGGD</sequence>
<dbReference type="AlphaFoldDB" id="A0AAJ1U4R2"/>
<dbReference type="EMBL" id="JAUTAN010000001">
    <property type="protein sequence ID" value="MDQ1103152.1"/>
    <property type="molecule type" value="Genomic_DNA"/>
</dbReference>